<reference evidence="1" key="1">
    <citation type="submission" date="2021-12" db="EMBL/GenBank/DDBJ databases">
        <title>Prevalence of phenicol resistance gene fexA in Campylobacter isolated from poultry supply chain.</title>
        <authorList>
            <person name="Tang B."/>
            <person name="Zheng X."/>
            <person name="Lin J."/>
            <person name="Lin R."/>
            <person name="Yang H."/>
            <person name="Shen Z."/>
            <person name="Xia F."/>
        </authorList>
    </citation>
    <scope>NUCLEOTIDE SEQUENCE</scope>
    <source>
        <strain evidence="1">CJHN2011004</strain>
    </source>
</reference>
<proteinExistence type="predicted"/>
<feature type="non-terminal residue" evidence="1">
    <location>
        <position position="1"/>
    </location>
</feature>
<accession>A0AAW5EEJ3</accession>
<dbReference type="Proteomes" id="UP001199644">
    <property type="component" value="Unassembled WGS sequence"/>
</dbReference>
<evidence type="ECO:0000313" key="1">
    <source>
        <dbReference type="EMBL" id="MCH3853231.1"/>
    </source>
</evidence>
<protein>
    <submittedName>
        <fullName evidence="1">Cytochrome c</fullName>
    </submittedName>
</protein>
<dbReference type="AlphaFoldDB" id="A0AAW5EEJ3"/>
<sequence length="84" mass="9582">PVDDEASISEDYEVNPSVINSLYKQKCATSHGEKGEVKTKKGIAIKNLSSEKFIQRLQNLKDEAHNFLTQEQRENLAKYISKEK</sequence>
<gene>
    <name evidence="1" type="ORF">LZC39_14150</name>
</gene>
<organism evidence="1 2">
    <name type="scientific">Campylobacter jejuni</name>
    <dbReference type="NCBI Taxonomy" id="197"/>
    <lineage>
        <taxon>Bacteria</taxon>
        <taxon>Pseudomonadati</taxon>
        <taxon>Campylobacterota</taxon>
        <taxon>Epsilonproteobacteria</taxon>
        <taxon>Campylobacterales</taxon>
        <taxon>Campylobacteraceae</taxon>
        <taxon>Campylobacter</taxon>
    </lineage>
</organism>
<evidence type="ECO:0000313" key="2">
    <source>
        <dbReference type="Proteomes" id="UP001199644"/>
    </source>
</evidence>
<name>A0AAW5EEJ3_CAMJU</name>
<dbReference type="EMBL" id="JAJUOL010000778">
    <property type="protein sequence ID" value="MCH3853231.1"/>
    <property type="molecule type" value="Genomic_DNA"/>
</dbReference>
<comment type="caution">
    <text evidence="1">The sequence shown here is derived from an EMBL/GenBank/DDBJ whole genome shotgun (WGS) entry which is preliminary data.</text>
</comment>